<dbReference type="InterPro" id="IPR002347">
    <property type="entry name" value="SDR_fam"/>
</dbReference>
<evidence type="ECO:0000313" key="5">
    <source>
        <dbReference type="Proteomes" id="UP001180842"/>
    </source>
</evidence>
<evidence type="ECO:0000256" key="1">
    <source>
        <dbReference type="ARBA" id="ARBA00006484"/>
    </source>
</evidence>
<dbReference type="Proteomes" id="UP001180842">
    <property type="component" value="Unassembled WGS sequence"/>
</dbReference>
<dbReference type="PRINTS" id="PR00081">
    <property type="entry name" value="GDHRDH"/>
</dbReference>
<evidence type="ECO:0000313" key="4">
    <source>
        <dbReference type="EMBL" id="MDT2737504.1"/>
    </source>
</evidence>
<organism evidence="4 5">
    <name type="scientific">Enterococcus pseudoavium</name>
    <dbReference type="NCBI Taxonomy" id="44007"/>
    <lineage>
        <taxon>Bacteria</taxon>
        <taxon>Bacillati</taxon>
        <taxon>Bacillota</taxon>
        <taxon>Bacilli</taxon>
        <taxon>Lactobacillales</taxon>
        <taxon>Enterococcaceae</taxon>
        <taxon>Enterococcus</taxon>
    </lineage>
</organism>
<dbReference type="AlphaFoldDB" id="A0AAE4I420"/>
<dbReference type="SUPFAM" id="SSF51735">
    <property type="entry name" value="NAD(P)-binding Rossmann-fold domains"/>
    <property type="match status" value="1"/>
</dbReference>
<dbReference type="PANTHER" id="PTHR44169">
    <property type="entry name" value="NADPH-DEPENDENT 1-ACYLDIHYDROXYACETONE PHOSPHATE REDUCTASE"/>
    <property type="match status" value="1"/>
</dbReference>
<protein>
    <submittedName>
        <fullName evidence="4">Oxidoreductase</fullName>
    </submittedName>
</protein>
<dbReference type="GO" id="GO:0016491">
    <property type="term" value="F:oxidoreductase activity"/>
    <property type="evidence" value="ECO:0007669"/>
    <property type="project" value="UniProtKB-KW"/>
</dbReference>
<proteinExistence type="inferred from homology"/>
<gene>
    <name evidence="4" type="ORF">P7H00_10220</name>
</gene>
<dbReference type="PANTHER" id="PTHR44169:SF6">
    <property type="entry name" value="NADPH-DEPENDENT 1-ACYLDIHYDROXYACETONE PHOSPHATE REDUCTASE"/>
    <property type="match status" value="1"/>
</dbReference>
<dbReference type="Pfam" id="PF00106">
    <property type="entry name" value="adh_short"/>
    <property type="match status" value="1"/>
</dbReference>
<keyword evidence="2" id="KW-0560">Oxidoreductase</keyword>
<dbReference type="PRINTS" id="PR00080">
    <property type="entry name" value="SDRFAMILY"/>
</dbReference>
<dbReference type="CDD" id="cd05374">
    <property type="entry name" value="17beta-HSD-like_SDR_c"/>
    <property type="match status" value="1"/>
</dbReference>
<sequence length="273" mass="30492">MNKEEVVLITGASSGIGYQTAEMLLEQGYRVYGAARRVERMDYLKKKGLIPLKLDITEEASIVDLVDKVIDDAGRIDILINNAGYGSYSVIENVSIEEARNQFEVNLFGLARLVQLVLPHMRKNKTGKIINISSMAGRVTTYMGAWYHATKYALEAFSDALRMEAKPFGIDVVIVEPGGIKTNWGIIAAQHLKESSKGTDYEEEANRAAERMHKSYTSDRLSNPKLIAETIVKAVNSKQPKTRYLVGYGAKASVFFHMVLPTRLFDRVIKKVV</sequence>
<name>A0AAE4I420_9ENTE</name>
<accession>A0AAE4I420</accession>
<comment type="similarity">
    <text evidence="1 3">Belongs to the short-chain dehydrogenases/reductases (SDR) family.</text>
</comment>
<comment type="caution">
    <text evidence="4">The sequence shown here is derived from an EMBL/GenBank/DDBJ whole genome shotgun (WGS) entry which is preliminary data.</text>
</comment>
<dbReference type="Gene3D" id="3.40.50.720">
    <property type="entry name" value="NAD(P)-binding Rossmann-like Domain"/>
    <property type="match status" value="1"/>
</dbReference>
<evidence type="ECO:0000256" key="3">
    <source>
        <dbReference type="RuleBase" id="RU000363"/>
    </source>
</evidence>
<reference evidence="4" key="1">
    <citation type="submission" date="2023-03" db="EMBL/GenBank/DDBJ databases">
        <authorList>
            <person name="Shen W."/>
            <person name="Cai J."/>
        </authorList>
    </citation>
    <scope>NUCLEOTIDE SEQUENCE</scope>
    <source>
        <strain evidence="4">P69-2</strain>
    </source>
</reference>
<dbReference type="NCBIfam" id="NF004826">
    <property type="entry name" value="PRK06182.1"/>
    <property type="match status" value="1"/>
</dbReference>
<dbReference type="EMBL" id="JARQAI010000015">
    <property type="protein sequence ID" value="MDT2737504.1"/>
    <property type="molecule type" value="Genomic_DNA"/>
</dbReference>
<evidence type="ECO:0000256" key="2">
    <source>
        <dbReference type="ARBA" id="ARBA00023002"/>
    </source>
</evidence>
<dbReference type="RefSeq" id="WP_311797201.1">
    <property type="nucleotide sequence ID" value="NZ_JARQAI010000015.1"/>
</dbReference>
<dbReference type="InterPro" id="IPR036291">
    <property type="entry name" value="NAD(P)-bd_dom_sf"/>
</dbReference>